<accession>A0A194XCT2</accession>
<evidence type="ECO:0000313" key="5">
    <source>
        <dbReference type="EMBL" id="KUJ17969.1"/>
    </source>
</evidence>
<keyword evidence="6" id="KW-1185">Reference proteome</keyword>
<feature type="region of interest" description="Disordered" evidence="3">
    <location>
        <begin position="97"/>
        <end position="117"/>
    </location>
</feature>
<dbReference type="AlphaFoldDB" id="A0A194XCT2"/>
<dbReference type="PROSITE" id="PS00463">
    <property type="entry name" value="ZN2_CY6_FUNGAL_1"/>
    <property type="match status" value="1"/>
</dbReference>
<dbReference type="GeneID" id="28816592"/>
<dbReference type="RefSeq" id="XP_018072324.1">
    <property type="nucleotide sequence ID" value="XM_018206866.1"/>
</dbReference>
<dbReference type="Proteomes" id="UP000070700">
    <property type="component" value="Unassembled WGS sequence"/>
</dbReference>
<dbReference type="SMART" id="SM00066">
    <property type="entry name" value="GAL4"/>
    <property type="match status" value="1"/>
</dbReference>
<dbReference type="Pfam" id="PF00172">
    <property type="entry name" value="Zn_clus"/>
    <property type="match status" value="1"/>
</dbReference>
<dbReference type="Pfam" id="PF11951">
    <property type="entry name" value="Fungal_trans_2"/>
    <property type="match status" value="1"/>
</dbReference>
<dbReference type="GO" id="GO:0005634">
    <property type="term" value="C:nucleus"/>
    <property type="evidence" value="ECO:0007669"/>
    <property type="project" value="UniProtKB-SubCell"/>
</dbReference>
<dbReference type="PANTHER" id="PTHR37534">
    <property type="entry name" value="TRANSCRIPTIONAL ACTIVATOR PROTEIN UGA3"/>
    <property type="match status" value="1"/>
</dbReference>
<dbReference type="PROSITE" id="PS50048">
    <property type="entry name" value="ZN2_CY6_FUNGAL_2"/>
    <property type="match status" value="1"/>
</dbReference>
<protein>
    <recommendedName>
        <fullName evidence="4">Zn(2)-C6 fungal-type domain-containing protein</fullName>
    </recommendedName>
</protein>
<dbReference type="GO" id="GO:0008270">
    <property type="term" value="F:zinc ion binding"/>
    <property type="evidence" value="ECO:0007669"/>
    <property type="project" value="InterPro"/>
</dbReference>
<name>A0A194XCT2_MOLSC</name>
<sequence length="580" mass="64910">MNRSSNGCWTCRLRRKKCDEQRPVCNECLTLHISTCKYGDKPVWMDGGIKQEAMSEQIKNEVKQHAPYRRRGKQESAANLNNNVSISIAESEDQSAARSNIHDFSTPPSGPSDVTSPVDTKRVCKQILQLRPFGQSDSVLLVFYLERILPFLFPFYRPAPLHGGRAWILDLVISSPVFRQAILCQSSYFFALAHGTSTITDDRMWETLLEQTKDAFNMLRGSIRIIESYDKNEHILGSVRAMAAVMQLQRFEIAITCFDNCQAHLSAALTLFKKVVDVVGAASLASSSTTFQTILNLLGLPSWILPAQQAEVSSSEQAAFRFSTALLLFDDIIASTALQERPQLYDYHQSLLCQNDGIDIVPPINLETTMGCQNWVLKQIGEIAALDAWKKRCSAAGNLDVAELVHRAAAIKKTLEAHVSQFETYLVSVPEGSSLLDDMFAAEDHAGQARTIARQSWLVTRIWAHSAFLYLSVIVSGWQPANVDVRHHVSQVLELLTHQVSPPALLRTMAWPFCVVGCLTESAQKPRIREMIDLLRPASRFSTVRRGFDIIEKVWNDRAMGNAGEFATYFRSDTTLVLLV</sequence>
<dbReference type="InterPro" id="IPR001138">
    <property type="entry name" value="Zn2Cys6_DnaBD"/>
</dbReference>
<dbReference type="InterPro" id="IPR036864">
    <property type="entry name" value="Zn2-C6_fun-type_DNA-bd_sf"/>
</dbReference>
<feature type="domain" description="Zn(2)-C6 fungal-type" evidence="4">
    <location>
        <begin position="7"/>
        <end position="38"/>
    </location>
</feature>
<dbReference type="KEGG" id="psco:LY89DRAFT_34213"/>
<dbReference type="OrthoDB" id="5213892at2759"/>
<organism evidence="5 6">
    <name type="scientific">Mollisia scopiformis</name>
    <name type="common">Conifer needle endophyte fungus</name>
    <name type="synonym">Phialocephala scopiformis</name>
    <dbReference type="NCBI Taxonomy" id="149040"/>
    <lineage>
        <taxon>Eukaryota</taxon>
        <taxon>Fungi</taxon>
        <taxon>Dikarya</taxon>
        <taxon>Ascomycota</taxon>
        <taxon>Pezizomycotina</taxon>
        <taxon>Leotiomycetes</taxon>
        <taxon>Helotiales</taxon>
        <taxon>Mollisiaceae</taxon>
        <taxon>Mollisia</taxon>
    </lineage>
</organism>
<dbReference type="Gene3D" id="4.10.240.10">
    <property type="entry name" value="Zn(2)-C6 fungal-type DNA-binding domain"/>
    <property type="match status" value="1"/>
</dbReference>
<comment type="subcellular location">
    <subcellularLocation>
        <location evidence="1">Nucleus</location>
    </subcellularLocation>
</comment>
<evidence type="ECO:0000313" key="6">
    <source>
        <dbReference type="Proteomes" id="UP000070700"/>
    </source>
</evidence>
<dbReference type="InterPro" id="IPR021858">
    <property type="entry name" value="Fun_TF"/>
</dbReference>
<dbReference type="PANTHER" id="PTHR37534:SF20">
    <property type="entry name" value="PRO1A C6 ZINK-FINGER PROTEIN"/>
    <property type="match status" value="1"/>
</dbReference>
<evidence type="ECO:0000256" key="1">
    <source>
        <dbReference type="ARBA" id="ARBA00004123"/>
    </source>
</evidence>
<gene>
    <name evidence="5" type="ORF">LY89DRAFT_34213</name>
</gene>
<dbReference type="CDD" id="cd00067">
    <property type="entry name" value="GAL4"/>
    <property type="match status" value="1"/>
</dbReference>
<evidence type="ECO:0000256" key="3">
    <source>
        <dbReference type="SAM" id="MobiDB-lite"/>
    </source>
</evidence>
<dbReference type="EMBL" id="KQ947413">
    <property type="protein sequence ID" value="KUJ17969.1"/>
    <property type="molecule type" value="Genomic_DNA"/>
</dbReference>
<dbReference type="GO" id="GO:0000981">
    <property type="term" value="F:DNA-binding transcription factor activity, RNA polymerase II-specific"/>
    <property type="evidence" value="ECO:0007669"/>
    <property type="project" value="InterPro"/>
</dbReference>
<proteinExistence type="predicted"/>
<evidence type="ECO:0000256" key="2">
    <source>
        <dbReference type="ARBA" id="ARBA00023242"/>
    </source>
</evidence>
<reference evidence="5 6" key="1">
    <citation type="submission" date="2015-10" db="EMBL/GenBank/DDBJ databases">
        <title>Full genome of DAOMC 229536 Phialocephala scopiformis, a fungal endophyte of spruce producing the potent anti-insectan compound rugulosin.</title>
        <authorList>
            <consortium name="DOE Joint Genome Institute"/>
            <person name="Walker A.K."/>
            <person name="Frasz S.L."/>
            <person name="Seifert K.A."/>
            <person name="Miller J.D."/>
            <person name="Mondo S.J."/>
            <person name="Labutti K."/>
            <person name="Lipzen A."/>
            <person name="Dockter R."/>
            <person name="Kennedy M."/>
            <person name="Grigoriev I.V."/>
            <person name="Spatafora J.W."/>
        </authorList>
    </citation>
    <scope>NUCLEOTIDE SEQUENCE [LARGE SCALE GENOMIC DNA]</scope>
    <source>
        <strain evidence="5 6">CBS 120377</strain>
    </source>
</reference>
<dbReference type="InParanoid" id="A0A194XCT2"/>
<keyword evidence="2" id="KW-0539">Nucleus</keyword>
<dbReference type="SUPFAM" id="SSF57701">
    <property type="entry name" value="Zn2/Cys6 DNA-binding domain"/>
    <property type="match status" value="1"/>
</dbReference>
<evidence type="ECO:0000259" key="4">
    <source>
        <dbReference type="PROSITE" id="PS50048"/>
    </source>
</evidence>